<evidence type="ECO:0000256" key="1">
    <source>
        <dbReference type="ARBA" id="ARBA00022679"/>
    </source>
</evidence>
<reference evidence="5 6" key="1">
    <citation type="submission" date="2021-05" db="EMBL/GenBank/DDBJ databases">
        <title>Genome Assembly of Synthetic Allotetraploid Brassica napus Reveals Homoeologous Exchanges between Subgenomes.</title>
        <authorList>
            <person name="Davis J.T."/>
        </authorList>
    </citation>
    <scope>NUCLEOTIDE SEQUENCE [LARGE SCALE GENOMIC DNA]</scope>
    <source>
        <strain evidence="6">cv. Da-Ae</strain>
        <tissue evidence="5">Seedling</tissue>
    </source>
</reference>
<dbReference type="InterPro" id="IPR052059">
    <property type="entry name" value="CR_Ser/Thr_kinase"/>
</dbReference>
<dbReference type="PANTHER" id="PTHR47973">
    <property type="entry name" value="CYSTEINE-RICH RECEPTOR-LIKE PROTEIN KINASE 3"/>
    <property type="match status" value="1"/>
</dbReference>
<organism evidence="5 6">
    <name type="scientific">Brassica napus</name>
    <name type="common">Rape</name>
    <dbReference type="NCBI Taxonomy" id="3708"/>
    <lineage>
        <taxon>Eukaryota</taxon>
        <taxon>Viridiplantae</taxon>
        <taxon>Streptophyta</taxon>
        <taxon>Embryophyta</taxon>
        <taxon>Tracheophyta</taxon>
        <taxon>Spermatophyta</taxon>
        <taxon>Magnoliopsida</taxon>
        <taxon>eudicotyledons</taxon>
        <taxon>Gunneridae</taxon>
        <taxon>Pentapetalae</taxon>
        <taxon>rosids</taxon>
        <taxon>malvids</taxon>
        <taxon>Brassicales</taxon>
        <taxon>Brassicaceae</taxon>
        <taxon>Brassiceae</taxon>
        <taxon>Brassica</taxon>
    </lineage>
</organism>
<evidence type="ECO:0000256" key="3">
    <source>
        <dbReference type="ARBA" id="ARBA00022777"/>
    </source>
</evidence>
<keyword evidence="6" id="KW-1185">Reference proteome</keyword>
<keyword evidence="3" id="KW-0418">Kinase</keyword>
<evidence type="ECO:0000256" key="2">
    <source>
        <dbReference type="ARBA" id="ARBA00022741"/>
    </source>
</evidence>
<accession>A0ABQ7X9N2</accession>
<gene>
    <name evidence="5" type="ORF">HID58_090999</name>
</gene>
<keyword evidence="1" id="KW-0808">Transferase</keyword>
<protein>
    <submittedName>
        <fullName evidence="5">Uncharacterized protein</fullName>
    </submittedName>
</protein>
<dbReference type="Proteomes" id="UP000824890">
    <property type="component" value="Unassembled WGS sequence"/>
</dbReference>
<evidence type="ECO:0000313" key="6">
    <source>
        <dbReference type="Proteomes" id="UP000824890"/>
    </source>
</evidence>
<proteinExistence type="predicted"/>
<evidence type="ECO:0000256" key="4">
    <source>
        <dbReference type="ARBA" id="ARBA00022840"/>
    </source>
</evidence>
<name>A0ABQ7X9N2_BRANA</name>
<comment type="caution">
    <text evidence="5">The sequence shown here is derived from an EMBL/GenBank/DDBJ whole genome shotgun (WGS) entry which is preliminary data.</text>
</comment>
<sequence length="79" mass="8660">MEEVKRVIGIALLCTYSSHSLRPPMSKVVAMLSGDIEVSEVTSKLGYLTDLRSDDNSGSSFSAFQTKETALLHITRRAL</sequence>
<dbReference type="EMBL" id="JAGKQM010001533">
    <property type="protein sequence ID" value="KAH0851745.1"/>
    <property type="molecule type" value="Genomic_DNA"/>
</dbReference>
<keyword evidence="4" id="KW-0067">ATP-binding</keyword>
<evidence type="ECO:0000313" key="5">
    <source>
        <dbReference type="EMBL" id="KAH0851745.1"/>
    </source>
</evidence>
<keyword evidence="2" id="KW-0547">Nucleotide-binding</keyword>